<organism evidence="1 2">
    <name type="scientific">Vigna unguiculata</name>
    <name type="common">Cowpea</name>
    <dbReference type="NCBI Taxonomy" id="3917"/>
    <lineage>
        <taxon>Eukaryota</taxon>
        <taxon>Viridiplantae</taxon>
        <taxon>Streptophyta</taxon>
        <taxon>Embryophyta</taxon>
        <taxon>Tracheophyta</taxon>
        <taxon>Spermatophyta</taxon>
        <taxon>Magnoliopsida</taxon>
        <taxon>eudicotyledons</taxon>
        <taxon>Gunneridae</taxon>
        <taxon>Pentapetalae</taxon>
        <taxon>rosids</taxon>
        <taxon>fabids</taxon>
        <taxon>Fabales</taxon>
        <taxon>Fabaceae</taxon>
        <taxon>Papilionoideae</taxon>
        <taxon>50 kb inversion clade</taxon>
        <taxon>NPAAA clade</taxon>
        <taxon>indigoferoid/millettioid clade</taxon>
        <taxon>Phaseoleae</taxon>
        <taxon>Vigna</taxon>
    </lineage>
</organism>
<evidence type="ECO:0000313" key="2">
    <source>
        <dbReference type="Proteomes" id="UP000501690"/>
    </source>
</evidence>
<accession>A0A4D6LMU3</accession>
<dbReference type="AlphaFoldDB" id="A0A4D6LMU3"/>
<protein>
    <submittedName>
        <fullName evidence="1">Uncharacterized protein</fullName>
    </submittedName>
</protein>
<evidence type="ECO:0000313" key="1">
    <source>
        <dbReference type="EMBL" id="QCD89788.1"/>
    </source>
</evidence>
<proteinExistence type="predicted"/>
<dbReference type="EMBL" id="CP039348">
    <property type="protein sequence ID" value="QCD89788.1"/>
    <property type="molecule type" value="Genomic_DNA"/>
</dbReference>
<dbReference type="Proteomes" id="UP000501690">
    <property type="component" value="Linkage Group LG4"/>
</dbReference>
<reference evidence="1 2" key="1">
    <citation type="submission" date="2019-04" db="EMBL/GenBank/DDBJ databases">
        <title>An improved genome assembly and genetic linkage map for asparagus bean, Vigna unguiculata ssp. sesquipedialis.</title>
        <authorList>
            <person name="Xia Q."/>
            <person name="Zhang R."/>
            <person name="Dong Y."/>
        </authorList>
    </citation>
    <scope>NUCLEOTIDE SEQUENCE [LARGE SCALE GENOMIC DNA]</scope>
    <source>
        <tissue evidence="1">Leaf</tissue>
    </source>
</reference>
<gene>
    <name evidence="1" type="ORF">DEO72_LG4g737</name>
</gene>
<keyword evidence="2" id="KW-1185">Reference proteome</keyword>
<sequence>MSNVTCRPSLFSNVIPPSCLLHSSAKLRSFPTSSPQVALFAVWLSSLFSGSIPPSCFVRGLA</sequence>
<name>A0A4D6LMU3_VIGUN</name>